<dbReference type="PANTHER" id="PTHR46558:SF11">
    <property type="entry name" value="HTH-TYPE TRANSCRIPTIONAL REGULATOR XRE"/>
    <property type="match status" value="1"/>
</dbReference>
<proteinExistence type="predicted"/>
<dbReference type="PANTHER" id="PTHR46558">
    <property type="entry name" value="TRACRIPTIONAL REGULATORY PROTEIN-RELATED-RELATED"/>
    <property type="match status" value="1"/>
</dbReference>
<dbReference type="RefSeq" id="WP_395113518.1">
    <property type="nucleotide sequence ID" value="NZ_JBIMSN010000181.1"/>
</dbReference>
<organism evidence="4 6">
    <name type="scientific">Antrihabitans spumae</name>
    <dbReference type="NCBI Taxonomy" id="3373370"/>
    <lineage>
        <taxon>Bacteria</taxon>
        <taxon>Bacillati</taxon>
        <taxon>Actinomycetota</taxon>
        <taxon>Actinomycetes</taxon>
        <taxon>Mycobacteriales</taxon>
        <taxon>Nocardiaceae</taxon>
        <taxon>Antrihabitans</taxon>
    </lineage>
</organism>
<dbReference type="Proteomes" id="UP001609219">
    <property type="component" value="Unassembled WGS sequence"/>
</dbReference>
<reference evidence="5 6" key="1">
    <citation type="submission" date="2024-10" db="EMBL/GenBank/DDBJ databases">
        <authorList>
            <person name="Riesco R."/>
        </authorList>
    </citation>
    <scope>NUCLEOTIDE SEQUENCE [LARGE SCALE GENOMIC DNA]</scope>
    <source>
        <strain evidence="3 5">NCIMB 15449</strain>
        <strain evidence="4 6">NCIMB 15450</strain>
    </source>
</reference>
<dbReference type="InterPro" id="IPR010982">
    <property type="entry name" value="Lambda_DNA-bd_dom_sf"/>
</dbReference>
<dbReference type="CDD" id="cd00093">
    <property type="entry name" value="HTH_XRE"/>
    <property type="match status" value="2"/>
</dbReference>
<feature type="domain" description="HTH cro/C1-type" evidence="2">
    <location>
        <begin position="17"/>
        <end position="71"/>
    </location>
</feature>
<evidence type="ECO:0000313" key="3">
    <source>
        <dbReference type="EMBL" id="MFH5208088.1"/>
    </source>
</evidence>
<evidence type="ECO:0000313" key="4">
    <source>
        <dbReference type="EMBL" id="MFH5232962.1"/>
    </source>
</evidence>
<dbReference type="EMBL" id="JBIMSN010000181">
    <property type="protein sequence ID" value="MFH5232962.1"/>
    <property type="molecule type" value="Genomic_DNA"/>
</dbReference>
<keyword evidence="1" id="KW-0238">DNA-binding</keyword>
<evidence type="ECO:0000313" key="6">
    <source>
        <dbReference type="Proteomes" id="UP001609219"/>
    </source>
</evidence>
<evidence type="ECO:0000313" key="5">
    <source>
        <dbReference type="Proteomes" id="UP001609175"/>
    </source>
</evidence>
<dbReference type="PROSITE" id="PS50943">
    <property type="entry name" value="HTH_CROC1"/>
    <property type="match status" value="2"/>
</dbReference>
<dbReference type="Proteomes" id="UP001609175">
    <property type="component" value="Unassembled WGS sequence"/>
</dbReference>
<dbReference type="InterPro" id="IPR001387">
    <property type="entry name" value="Cro/C1-type_HTH"/>
</dbReference>
<dbReference type="EMBL" id="JBIMSO010000035">
    <property type="protein sequence ID" value="MFH5208088.1"/>
    <property type="molecule type" value="Genomic_DNA"/>
</dbReference>
<keyword evidence="6" id="KW-1185">Reference proteome</keyword>
<gene>
    <name evidence="3" type="ORF">ACHIPZ_07665</name>
    <name evidence="4" type="ORF">ACHIRB_31005</name>
</gene>
<sequence length="151" mass="15863">MPNVTRRILKGFDRQALIDARAAATMTQGDLARIAGVSLTAIRDWEKGNNTPQVDKLAIVARTLDVPLSTLVVIAEIDRTLADLRILAGLTQPELGKAAGISTTAVGALERAEVGLSDMRAAALAETLAVDVATVRHAYSNAKNRPLGAPA</sequence>
<evidence type="ECO:0000259" key="2">
    <source>
        <dbReference type="PROSITE" id="PS50943"/>
    </source>
</evidence>
<dbReference type="Pfam" id="PF01381">
    <property type="entry name" value="HTH_3"/>
    <property type="match status" value="1"/>
</dbReference>
<feature type="domain" description="HTH cro/C1-type" evidence="2">
    <location>
        <begin position="81"/>
        <end position="135"/>
    </location>
</feature>
<dbReference type="Pfam" id="PF13560">
    <property type="entry name" value="HTH_31"/>
    <property type="match status" value="1"/>
</dbReference>
<dbReference type="SMART" id="SM00530">
    <property type="entry name" value="HTH_XRE"/>
    <property type="match status" value="2"/>
</dbReference>
<dbReference type="SUPFAM" id="SSF47413">
    <property type="entry name" value="lambda repressor-like DNA-binding domains"/>
    <property type="match status" value="2"/>
</dbReference>
<protein>
    <submittedName>
        <fullName evidence="4">Helix-turn-helix transcriptional regulator</fullName>
    </submittedName>
</protein>
<evidence type="ECO:0000256" key="1">
    <source>
        <dbReference type="ARBA" id="ARBA00023125"/>
    </source>
</evidence>
<name>A0ABW7KCW6_9NOCA</name>
<dbReference type="Gene3D" id="1.10.260.40">
    <property type="entry name" value="lambda repressor-like DNA-binding domains"/>
    <property type="match status" value="2"/>
</dbReference>
<comment type="caution">
    <text evidence="4">The sequence shown here is derived from an EMBL/GenBank/DDBJ whole genome shotgun (WGS) entry which is preliminary data.</text>
</comment>
<accession>A0ABW7KCW6</accession>